<evidence type="ECO:0000313" key="2">
    <source>
        <dbReference type="Proteomes" id="UP001165121"/>
    </source>
</evidence>
<dbReference type="AlphaFoldDB" id="A0A9W6XR21"/>
<name>A0A9W6XR21_9STRA</name>
<comment type="caution">
    <text evidence="1">The sequence shown here is derived from an EMBL/GenBank/DDBJ whole genome shotgun (WGS) entry which is preliminary data.</text>
</comment>
<dbReference type="Proteomes" id="UP001165121">
    <property type="component" value="Unassembled WGS sequence"/>
</dbReference>
<sequence length="695" mass="77036">MTTEWEFLEPWRAALHGSLIPGNLTAHDSFMDVCFICHERNITQQREITLRLQHDEGSNQDGERQRLREAVELFTLLSFVNNQAFIELTDSLTPDRQAQSNNGETVQVRWAFRLVEPLSPNRAPVGHDHITWGAFLGFPDDPFQYSSDFRAAAQRLEAMGYKESCKTCFGVGSTIYWTLRLQCCCVHGRQKPEKSPDTLNLFRSLRNVIVPPIVLACTTPDWASMTAAGKSPSSSDRPCSNSVGAAVRNWASPVVLDLAKGLVMTAVNHFSLRLEGETINSPAAMINAGFLLNSLVCGRAVCEGIGSTSPSSFQLEYRRLDISCVWVCDKLFTATCSAIAEMPLETPLFKLGTGLEDSGRWSWLAYTLCGGASEAIIPSVEIVRGTLTKSDVQIMSTVLRTNYPQPLLENGQRDSHNYGFVNIGEGTELHLCGVNDVDIGTFVVPSRCRCRALYDPTDSKWISIVVPGYGMCKSILGGGAQFVPDPEKPCFRKKRVSTGLVISYVKFETSTVLMDMLALVTSGLRKLKIYADNDDMTHRIDVDLYALSIACPELQDLTIGIFNVIVSAYDEPLRRWSVKTIRLHEYTGRLSDLAECLRNSTPQLSRSLVCIEVDPPRHGECNKQEVEELMAHNGEFLPVTKEKFPIKSKLAVLSVVTRPSCATESICLFDAYILSIVFVFASTPAQRSVAYSGFN</sequence>
<gene>
    <name evidence="1" type="ORF">Pfra01_001514100</name>
</gene>
<keyword evidence="2" id="KW-1185">Reference proteome</keyword>
<dbReference type="EMBL" id="BSXT01001622">
    <property type="protein sequence ID" value="GMF44001.1"/>
    <property type="molecule type" value="Genomic_DNA"/>
</dbReference>
<organism evidence="1 2">
    <name type="scientific">Phytophthora fragariaefolia</name>
    <dbReference type="NCBI Taxonomy" id="1490495"/>
    <lineage>
        <taxon>Eukaryota</taxon>
        <taxon>Sar</taxon>
        <taxon>Stramenopiles</taxon>
        <taxon>Oomycota</taxon>
        <taxon>Peronosporomycetes</taxon>
        <taxon>Peronosporales</taxon>
        <taxon>Peronosporaceae</taxon>
        <taxon>Phytophthora</taxon>
    </lineage>
</organism>
<reference evidence="1" key="1">
    <citation type="submission" date="2023-04" db="EMBL/GenBank/DDBJ databases">
        <title>Phytophthora fragariaefolia NBRC 109709.</title>
        <authorList>
            <person name="Ichikawa N."/>
            <person name="Sato H."/>
            <person name="Tonouchi N."/>
        </authorList>
    </citation>
    <scope>NUCLEOTIDE SEQUENCE</scope>
    <source>
        <strain evidence="1">NBRC 109709</strain>
    </source>
</reference>
<evidence type="ECO:0000313" key="1">
    <source>
        <dbReference type="EMBL" id="GMF44001.1"/>
    </source>
</evidence>
<dbReference type="OrthoDB" id="121413at2759"/>
<accession>A0A9W6XR21</accession>
<protein>
    <submittedName>
        <fullName evidence="1">Unnamed protein product</fullName>
    </submittedName>
</protein>
<proteinExistence type="predicted"/>